<comment type="subcellular location">
    <subcellularLocation>
        <location evidence="1">Nucleus</location>
    </subcellularLocation>
</comment>
<dbReference type="InterPro" id="IPR001739">
    <property type="entry name" value="Methyl_CpG_DNA-bd"/>
</dbReference>
<keyword evidence="5" id="KW-0539">Nucleus</keyword>
<dbReference type="GO" id="GO:0005634">
    <property type="term" value="C:nucleus"/>
    <property type="evidence" value="ECO:0007669"/>
    <property type="project" value="UniProtKB-SubCell"/>
</dbReference>
<dbReference type="GO" id="GO:0003677">
    <property type="term" value="F:DNA binding"/>
    <property type="evidence" value="ECO:0007669"/>
    <property type="project" value="UniProtKB-KW"/>
</dbReference>
<dbReference type="Proteomes" id="UP001231189">
    <property type="component" value="Unassembled WGS sequence"/>
</dbReference>
<evidence type="ECO:0000256" key="6">
    <source>
        <dbReference type="SAM" id="MobiDB-lite"/>
    </source>
</evidence>
<feature type="domain" description="MBD" evidence="7">
    <location>
        <begin position="12"/>
        <end position="78"/>
    </location>
</feature>
<keyword evidence="2" id="KW-0805">Transcription regulation</keyword>
<dbReference type="Gene3D" id="3.30.890.10">
    <property type="entry name" value="Methyl-cpg-binding Protein 2, Chain A"/>
    <property type="match status" value="3"/>
</dbReference>
<reference evidence="8" key="1">
    <citation type="submission" date="2023-07" db="EMBL/GenBank/DDBJ databases">
        <title>A chromosome-level genome assembly of Lolium multiflorum.</title>
        <authorList>
            <person name="Chen Y."/>
            <person name="Copetti D."/>
            <person name="Kolliker R."/>
            <person name="Studer B."/>
        </authorList>
    </citation>
    <scope>NUCLEOTIDE SEQUENCE</scope>
    <source>
        <strain evidence="8">02402/16</strain>
        <tissue evidence="8">Leaf</tissue>
    </source>
</reference>
<evidence type="ECO:0000256" key="4">
    <source>
        <dbReference type="ARBA" id="ARBA00023163"/>
    </source>
</evidence>
<keyword evidence="9" id="KW-1185">Reference proteome</keyword>
<keyword evidence="3" id="KW-0238">DNA-binding</keyword>
<organism evidence="8 9">
    <name type="scientific">Lolium multiflorum</name>
    <name type="common">Italian ryegrass</name>
    <name type="synonym">Lolium perenne subsp. multiflorum</name>
    <dbReference type="NCBI Taxonomy" id="4521"/>
    <lineage>
        <taxon>Eukaryota</taxon>
        <taxon>Viridiplantae</taxon>
        <taxon>Streptophyta</taxon>
        <taxon>Embryophyta</taxon>
        <taxon>Tracheophyta</taxon>
        <taxon>Spermatophyta</taxon>
        <taxon>Magnoliopsida</taxon>
        <taxon>Liliopsida</taxon>
        <taxon>Poales</taxon>
        <taxon>Poaceae</taxon>
        <taxon>BOP clade</taxon>
        <taxon>Pooideae</taxon>
        <taxon>Poodae</taxon>
        <taxon>Poeae</taxon>
        <taxon>Poeae Chloroplast Group 2 (Poeae type)</taxon>
        <taxon>Loliodinae</taxon>
        <taxon>Loliinae</taxon>
        <taxon>Lolium</taxon>
    </lineage>
</organism>
<dbReference type="SUPFAM" id="SSF54171">
    <property type="entry name" value="DNA-binding domain"/>
    <property type="match status" value="3"/>
</dbReference>
<dbReference type="InterPro" id="IPR016177">
    <property type="entry name" value="DNA-bd_dom_sf"/>
</dbReference>
<evidence type="ECO:0000256" key="2">
    <source>
        <dbReference type="ARBA" id="ARBA00023015"/>
    </source>
</evidence>
<feature type="domain" description="MBD" evidence="7">
    <location>
        <begin position="79"/>
        <end position="151"/>
    </location>
</feature>
<evidence type="ECO:0000256" key="5">
    <source>
        <dbReference type="ARBA" id="ARBA00023242"/>
    </source>
</evidence>
<name>A0AAD8QCJ8_LOLMU</name>
<feature type="region of interest" description="Disordered" evidence="6">
    <location>
        <begin position="230"/>
        <end position="253"/>
    </location>
</feature>
<dbReference type="PANTHER" id="PTHR34067:SF25">
    <property type="entry name" value="OS04G0193200 PROTEIN"/>
    <property type="match status" value="1"/>
</dbReference>
<proteinExistence type="predicted"/>
<feature type="compositionally biased region" description="Basic residues" evidence="6">
    <location>
        <begin position="238"/>
        <end position="249"/>
    </location>
</feature>
<feature type="compositionally biased region" description="Basic and acidic residues" evidence="6">
    <location>
        <begin position="315"/>
        <end position="325"/>
    </location>
</feature>
<evidence type="ECO:0000256" key="1">
    <source>
        <dbReference type="ARBA" id="ARBA00004123"/>
    </source>
</evidence>
<protein>
    <recommendedName>
        <fullName evidence="7">MBD domain-containing protein</fullName>
    </recommendedName>
</protein>
<evidence type="ECO:0000313" key="8">
    <source>
        <dbReference type="EMBL" id="KAK1598499.1"/>
    </source>
</evidence>
<sequence>MEGKLPVPEDFGVVELTPPDWLPDGWVMEVKRGEDGTLYQYFVSPVSGSRFSMKSEVLNYLFSEMDEHWIASKKSAERGNMLTKAHEWLPNGWQIEIRAGGENMDKMFKFYVYPEMGVRVFSKEDVLLYAKEMKITECDTDGQCDTNSVDNLPQGWVKEIVYRKTKMGIRKDPYYTDPVSQYVFRTVKGASRFLATGNVSKLQFIQKTSVHDLYSFEKSADLHESLRKRLGNNLKDAKTHRRSPKPRRSAQREKIKCNGLTLYSSIAEDTDSDTSIDSVSSNEHDNIQNTCVKTKRGESSSSMTIKRPRGRPRKVVKELMEHKEG</sequence>
<keyword evidence="4" id="KW-0804">Transcription</keyword>
<dbReference type="PROSITE" id="PS50982">
    <property type="entry name" value="MBD"/>
    <property type="match status" value="2"/>
</dbReference>
<dbReference type="AlphaFoldDB" id="A0AAD8QCJ8"/>
<gene>
    <name evidence="8" type="ORF">QYE76_017210</name>
</gene>
<comment type="caution">
    <text evidence="8">The sequence shown here is derived from an EMBL/GenBank/DDBJ whole genome shotgun (WGS) entry which is preliminary data.</text>
</comment>
<dbReference type="InterPro" id="IPR038945">
    <property type="entry name" value="MBD13-like"/>
</dbReference>
<dbReference type="EMBL" id="JAUUTY010000608">
    <property type="protein sequence ID" value="KAK1598499.1"/>
    <property type="molecule type" value="Genomic_DNA"/>
</dbReference>
<accession>A0AAD8QCJ8</accession>
<evidence type="ECO:0000259" key="7">
    <source>
        <dbReference type="PROSITE" id="PS50982"/>
    </source>
</evidence>
<evidence type="ECO:0000256" key="3">
    <source>
        <dbReference type="ARBA" id="ARBA00023125"/>
    </source>
</evidence>
<evidence type="ECO:0000313" key="9">
    <source>
        <dbReference type="Proteomes" id="UP001231189"/>
    </source>
</evidence>
<dbReference type="PANTHER" id="PTHR34067">
    <property type="entry name" value="OS04G0193200 PROTEIN"/>
    <property type="match status" value="1"/>
</dbReference>
<feature type="region of interest" description="Disordered" evidence="6">
    <location>
        <begin position="271"/>
        <end position="325"/>
    </location>
</feature>